<organism evidence="1 2">
    <name type="scientific">Chryseobacterium taiwanense</name>
    <dbReference type="NCBI Taxonomy" id="363331"/>
    <lineage>
        <taxon>Bacteria</taxon>
        <taxon>Pseudomonadati</taxon>
        <taxon>Bacteroidota</taxon>
        <taxon>Flavobacteriia</taxon>
        <taxon>Flavobacteriales</taxon>
        <taxon>Weeksellaceae</taxon>
        <taxon>Chryseobacterium group</taxon>
        <taxon>Chryseobacterium</taxon>
    </lineage>
</organism>
<dbReference type="Proteomes" id="UP000031167">
    <property type="component" value="Unassembled WGS sequence"/>
</dbReference>
<dbReference type="EMBL" id="JWTA01000008">
    <property type="protein sequence ID" value="KIC62791.1"/>
    <property type="molecule type" value="Genomic_DNA"/>
</dbReference>
<reference evidence="1 2" key="1">
    <citation type="submission" date="2014-12" db="EMBL/GenBank/DDBJ databases">
        <title>Genome sequencing of Chryseobacterium taiwanense TPW19.</title>
        <authorList>
            <person name="Tan P.W."/>
            <person name="Chan K.-G."/>
        </authorList>
    </citation>
    <scope>NUCLEOTIDE SEQUENCE [LARGE SCALE GENOMIC DNA]</scope>
    <source>
        <strain evidence="1 2">TPW19</strain>
    </source>
</reference>
<proteinExistence type="predicted"/>
<sequence>MSDIGRWGVIDPLAEQSRRFTPYHYGNNNPIRFVDPDGRSTQTFTGQEAQTAYWQFYNSMSVSSVTGNGGSRGYDFHMFQNSDSGMMIVNTGLGNDGQGGGGGASLPTYEELMASINTSGGVDFSQFDFAQFSSDDWRNTNGELIYDPKANSGKGGFTKYASKDDKKIAAWMLKTAEGSAQFDKLINSIIPTTISLLSGEGPSAGTSQFTMGNTQLTRDSTGKVLCADIVIYEGRVDSYKALLKSYYLAGKQGMLNNVQQLYHKADRNGAISANIGHELGHAADPANYLLYGSQSEVKPDQIEQTILNQWKN</sequence>
<comment type="caution">
    <text evidence="1">The sequence shown here is derived from an EMBL/GenBank/DDBJ whole genome shotgun (WGS) entry which is preliminary data.</text>
</comment>
<evidence type="ECO:0000313" key="2">
    <source>
        <dbReference type="Proteomes" id="UP000031167"/>
    </source>
</evidence>
<evidence type="ECO:0008006" key="3">
    <source>
        <dbReference type="Google" id="ProtNLM"/>
    </source>
</evidence>
<gene>
    <name evidence="1" type="ORF">RM51_11470</name>
</gene>
<keyword evidence="2" id="KW-1185">Reference proteome</keyword>
<name>A0A0B4D7Y5_9FLAO</name>
<evidence type="ECO:0000313" key="1">
    <source>
        <dbReference type="EMBL" id="KIC62791.1"/>
    </source>
</evidence>
<accession>A0A0B4D7Y5</accession>
<dbReference type="AlphaFoldDB" id="A0A0B4D7Y5"/>
<protein>
    <recommendedName>
        <fullName evidence="3">RHS repeat-associated core domain-containing protein</fullName>
    </recommendedName>
</protein>
<dbReference type="STRING" id="363331.RM51_11470"/>
<dbReference type="Gene3D" id="2.180.10.10">
    <property type="entry name" value="RHS repeat-associated core"/>
    <property type="match status" value="1"/>
</dbReference>